<gene>
    <name evidence="1" type="ORF">HMPREF0742_02621</name>
</gene>
<name>U7UXY0_9MICC</name>
<accession>U7UXY0</accession>
<reference evidence="1 2" key="1">
    <citation type="submission" date="2013-08" db="EMBL/GenBank/DDBJ databases">
        <authorList>
            <person name="Weinstock G."/>
            <person name="Sodergren E."/>
            <person name="Wylie T."/>
            <person name="Fulton L."/>
            <person name="Fulton R."/>
            <person name="Fronick C."/>
            <person name="O'Laughlin M."/>
            <person name="Godfrey J."/>
            <person name="Miner T."/>
            <person name="Herter B."/>
            <person name="Appelbaum E."/>
            <person name="Cordes M."/>
            <person name="Lek S."/>
            <person name="Wollam A."/>
            <person name="Pepin K.H."/>
            <person name="Palsikar V.B."/>
            <person name="Mitreva M."/>
            <person name="Wilson R.K."/>
        </authorList>
    </citation>
    <scope>NUCLEOTIDE SEQUENCE [LARGE SCALE GENOMIC DNA]</scope>
    <source>
        <strain evidence="1 2">F0184</strain>
    </source>
</reference>
<dbReference type="HOGENOM" id="CLU_2510631_0_0_11"/>
<evidence type="ECO:0000313" key="1">
    <source>
        <dbReference type="EMBL" id="ERT63759.1"/>
    </source>
</evidence>
<proteinExistence type="predicted"/>
<organism evidence="1 2">
    <name type="scientific">Rothia aeria F0184</name>
    <dbReference type="NCBI Taxonomy" id="888019"/>
    <lineage>
        <taxon>Bacteria</taxon>
        <taxon>Bacillati</taxon>
        <taxon>Actinomycetota</taxon>
        <taxon>Actinomycetes</taxon>
        <taxon>Micrococcales</taxon>
        <taxon>Micrococcaceae</taxon>
        <taxon>Rothia</taxon>
    </lineage>
</organism>
<dbReference type="Proteomes" id="UP000017174">
    <property type="component" value="Unassembled WGS sequence"/>
</dbReference>
<sequence>MLLEPKEVFKTIDGYSLRISCHQIMSQHFAAAALTSAGIALPLTLVERIVPLLPNRCCNIQCDKILLFSQPVRGVFLMRGRPVQR</sequence>
<dbReference type="EMBL" id="AXZG01000072">
    <property type="protein sequence ID" value="ERT63759.1"/>
    <property type="molecule type" value="Genomic_DNA"/>
</dbReference>
<comment type="caution">
    <text evidence="1">The sequence shown here is derived from an EMBL/GenBank/DDBJ whole genome shotgun (WGS) entry which is preliminary data.</text>
</comment>
<evidence type="ECO:0000313" key="2">
    <source>
        <dbReference type="Proteomes" id="UP000017174"/>
    </source>
</evidence>
<protein>
    <submittedName>
        <fullName evidence="1">Uncharacterized protein</fullName>
    </submittedName>
</protein>
<dbReference type="AlphaFoldDB" id="U7UXY0"/>